<dbReference type="AlphaFoldDB" id="A0AB39Z8G8"/>
<evidence type="ECO:0000256" key="3">
    <source>
        <dbReference type="SAM" id="SignalP"/>
    </source>
</evidence>
<dbReference type="InterPro" id="IPR014044">
    <property type="entry name" value="CAP_dom"/>
</dbReference>
<evidence type="ECO:0000313" key="6">
    <source>
        <dbReference type="RefSeq" id="XP_016930169.3"/>
    </source>
</evidence>
<dbReference type="CDD" id="cd05380">
    <property type="entry name" value="CAP_euk"/>
    <property type="match status" value="1"/>
</dbReference>
<proteinExistence type="predicted"/>
<feature type="chain" id="PRO_5047041235" evidence="3">
    <location>
        <begin position="19"/>
        <end position="276"/>
    </location>
</feature>
<sequence length="276" mass="31571">MNSSLVLQLILLLPIVFGYNYCNNRTHTCNKRNTVHFMCRLHRFTPVGSTTRYYDTVPDTPNLQTEILSILNRFRDQFASGELRTNENRTFERAKRMRLLIWDKELGYMARAHASTISFAHSECRSTERFPYVGEVLAMMVPKAKPKPSLRTVMEKMFNKVFEEHLLVPDPEGLLQGFDPIRDFHCAHFTNIISDRVSRVGCGLAVASNCRHGASHNYCHFLTCHLDFSNLNGSYVYKAGEPGSCGDWHTTSSKKYTNLCKNNGDLFPHDHGDEAL</sequence>
<reference evidence="6" key="1">
    <citation type="submission" date="2025-08" db="UniProtKB">
        <authorList>
            <consortium name="RefSeq"/>
        </authorList>
    </citation>
    <scope>IDENTIFICATION</scope>
</reference>
<organism evidence="5 6">
    <name type="scientific">Drosophila suzukii</name>
    <name type="common">Spotted-wing drosophila fruit fly</name>
    <dbReference type="NCBI Taxonomy" id="28584"/>
    <lineage>
        <taxon>Eukaryota</taxon>
        <taxon>Metazoa</taxon>
        <taxon>Ecdysozoa</taxon>
        <taxon>Arthropoda</taxon>
        <taxon>Hexapoda</taxon>
        <taxon>Insecta</taxon>
        <taxon>Pterygota</taxon>
        <taxon>Neoptera</taxon>
        <taxon>Endopterygota</taxon>
        <taxon>Diptera</taxon>
        <taxon>Brachycera</taxon>
        <taxon>Muscomorpha</taxon>
        <taxon>Ephydroidea</taxon>
        <taxon>Drosophilidae</taxon>
        <taxon>Drosophila</taxon>
        <taxon>Sophophora</taxon>
    </lineage>
</organism>
<dbReference type="GO" id="GO:0005576">
    <property type="term" value="C:extracellular region"/>
    <property type="evidence" value="ECO:0007669"/>
    <property type="project" value="UniProtKB-SubCell"/>
</dbReference>
<protein>
    <submittedName>
        <fullName evidence="6">Venom allergen 3-like</fullName>
    </submittedName>
</protein>
<accession>A0AB39Z8G8</accession>
<dbReference type="RefSeq" id="XP_016930169.3">
    <property type="nucleotide sequence ID" value="XM_017074680.4"/>
</dbReference>
<evidence type="ECO:0000259" key="4">
    <source>
        <dbReference type="SMART" id="SM00198"/>
    </source>
</evidence>
<dbReference type="SUPFAM" id="SSF55797">
    <property type="entry name" value="PR-1-like"/>
    <property type="match status" value="1"/>
</dbReference>
<keyword evidence="5" id="KW-1185">Reference proteome</keyword>
<dbReference type="Pfam" id="PF00188">
    <property type="entry name" value="CAP"/>
    <property type="match status" value="1"/>
</dbReference>
<keyword evidence="2" id="KW-0964">Secreted</keyword>
<dbReference type="Gene3D" id="3.40.33.10">
    <property type="entry name" value="CAP"/>
    <property type="match status" value="1"/>
</dbReference>
<name>A0AB39Z8G8_DROSZ</name>
<dbReference type="Proteomes" id="UP001652628">
    <property type="component" value="Chromosome 2R"/>
</dbReference>
<comment type="subcellular location">
    <subcellularLocation>
        <location evidence="1">Secreted</location>
    </subcellularLocation>
</comment>
<evidence type="ECO:0000313" key="5">
    <source>
        <dbReference type="Proteomes" id="UP001652628"/>
    </source>
</evidence>
<evidence type="ECO:0000256" key="1">
    <source>
        <dbReference type="ARBA" id="ARBA00004613"/>
    </source>
</evidence>
<evidence type="ECO:0000256" key="2">
    <source>
        <dbReference type="ARBA" id="ARBA00022525"/>
    </source>
</evidence>
<feature type="domain" description="SCP" evidence="4">
    <location>
        <begin position="62"/>
        <end position="233"/>
    </location>
</feature>
<dbReference type="InterPro" id="IPR035940">
    <property type="entry name" value="CAP_sf"/>
</dbReference>
<feature type="signal peptide" evidence="3">
    <location>
        <begin position="1"/>
        <end position="18"/>
    </location>
</feature>
<keyword evidence="3" id="KW-0732">Signal</keyword>
<dbReference type="SMART" id="SM00198">
    <property type="entry name" value="SCP"/>
    <property type="match status" value="1"/>
</dbReference>
<dbReference type="GeneID" id="108009937"/>
<gene>
    <name evidence="6" type="primary">LOC108009937</name>
</gene>